<reference evidence="2 3" key="1">
    <citation type="submission" date="2016-10" db="EMBL/GenBank/DDBJ databases">
        <authorList>
            <person name="de Groot N.N."/>
        </authorList>
    </citation>
    <scope>NUCLEOTIDE SEQUENCE [LARGE SCALE GENOMIC DNA]</scope>
    <source>
        <strain evidence="2 3">DSM 24956</strain>
    </source>
</reference>
<sequence>MRKYINKIILVVITVLATSCVKDSDFSTPNVDCVEQSLTATNTLSQIKDVYAFGGTQFETDIIIEGYVVSSDQSGNIYKSLSIQDKPENPTSAIKIAIDQTDIYTKYEVGRKIYVKLNGLAIDFSFGSLQIGRIANSELEGISPFELDNHIVRSCEVATIVPKKVAVEDLTEDMLEMLIELENVQFRTEDLGKSYANVDNTSTVNRTLQSFNDSCNLTGEVEVRNSGYADFKNELLPEGKGSVVAIFSNYYDDFQLYLRDPSDVTLNDARCDYSNALTPNITLSEVKDMFEGDVVAFGISNNYIAEGYVISADEDGNFSERLIIQDAIENPTAGIQILIESDEVYENYSIGDKVFVNLDKLYMDEVDGVLTVGYGSSIKEIDEEDFASFIINSGETFEITPTEIIISDIENEDYKNILVRVNNVQLVEAELGSAFAEFSGTEDGIRTLETCGEAKKLGVFTNGDATFANELFPQGHGSITGILGDQIIEVRTIDDVNFNEAFEVCPVIVPKIMITEVADPDNYTTARFVELFNAGDTEIDLTGWKLNKYVNGSTSPSSGGLDLTGYSIAVGEFLIIANTGFSTAFSIAPNFETAYMSANGDDSFELVDNTGAVMDRFGVVGEDGNGTDWEFLDGRAYRNIDIVEPNTTFNSSEWTIYSDANNSLISNPNSPQLAPDDFNPNIR</sequence>
<gene>
    <name evidence="2" type="ORF">SAMN05444411_101254</name>
</gene>
<dbReference type="PROSITE" id="PS51841">
    <property type="entry name" value="LTD"/>
    <property type="match status" value="1"/>
</dbReference>
<dbReference type="InterPro" id="IPR036415">
    <property type="entry name" value="Lamin_tail_dom_sf"/>
</dbReference>
<dbReference type="OrthoDB" id="1492759at2"/>
<dbReference type="STRING" id="762486.SAMN05444411_101254"/>
<name>A0A1H2RJC1_9FLAO</name>
<evidence type="ECO:0000259" key="1">
    <source>
        <dbReference type="PROSITE" id="PS51841"/>
    </source>
</evidence>
<organism evidence="2 3">
    <name type="scientific">Lutibacter oricola</name>
    <dbReference type="NCBI Taxonomy" id="762486"/>
    <lineage>
        <taxon>Bacteria</taxon>
        <taxon>Pseudomonadati</taxon>
        <taxon>Bacteroidota</taxon>
        <taxon>Flavobacteriia</taxon>
        <taxon>Flavobacteriales</taxon>
        <taxon>Flavobacteriaceae</taxon>
        <taxon>Lutibacter</taxon>
    </lineage>
</organism>
<protein>
    <submittedName>
        <fullName evidence="2">Lamin Tail Domain</fullName>
    </submittedName>
</protein>
<evidence type="ECO:0000313" key="3">
    <source>
        <dbReference type="Proteomes" id="UP000199595"/>
    </source>
</evidence>
<dbReference type="Pfam" id="PF00932">
    <property type="entry name" value="LTD"/>
    <property type="match status" value="1"/>
</dbReference>
<evidence type="ECO:0000313" key="2">
    <source>
        <dbReference type="EMBL" id="SDW19338.1"/>
    </source>
</evidence>
<dbReference type="Pfam" id="PF18942">
    <property type="entry name" value="DUF5689"/>
    <property type="match status" value="2"/>
</dbReference>
<keyword evidence="3" id="KW-1185">Reference proteome</keyword>
<proteinExistence type="predicted"/>
<dbReference type="RefSeq" id="WP_090118905.1">
    <property type="nucleotide sequence ID" value="NZ_FNNJ01000001.1"/>
</dbReference>
<feature type="domain" description="LTD" evidence="1">
    <location>
        <begin position="500"/>
        <end position="639"/>
    </location>
</feature>
<dbReference type="AlphaFoldDB" id="A0A1H2RJC1"/>
<dbReference type="Proteomes" id="UP000199595">
    <property type="component" value="Unassembled WGS sequence"/>
</dbReference>
<accession>A0A1H2RJC1</accession>
<dbReference type="PROSITE" id="PS51257">
    <property type="entry name" value="PROKAR_LIPOPROTEIN"/>
    <property type="match status" value="1"/>
</dbReference>
<dbReference type="InterPro" id="IPR001322">
    <property type="entry name" value="Lamin_tail_dom"/>
</dbReference>
<dbReference type="InterPro" id="IPR043744">
    <property type="entry name" value="DUF5689"/>
</dbReference>
<dbReference type="SUPFAM" id="SSF74853">
    <property type="entry name" value="Lamin A/C globular tail domain"/>
    <property type="match status" value="1"/>
</dbReference>
<dbReference type="EMBL" id="FNNJ01000001">
    <property type="protein sequence ID" value="SDW19338.1"/>
    <property type="molecule type" value="Genomic_DNA"/>
</dbReference>